<dbReference type="FunFam" id="2.60.120.290:FF:000013">
    <property type="entry name" value="Membrane frizzled-related protein"/>
    <property type="match status" value="1"/>
</dbReference>
<keyword evidence="2" id="KW-1015">Disulfide bond</keyword>
<evidence type="ECO:0000256" key="3">
    <source>
        <dbReference type="PROSITE-ProRule" id="PRU00059"/>
    </source>
</evidence>
<dbReference type="InterPro" id="IPR043504">
    <property type="entry name" value="Peptidase_S1_PA_chymotrypsin"/>
</dbReference>
<dbReference type="PANTHER" id="PTHR24255">
    <property type="entry name" value="COMPLEMENT COMPONENT 1, S SUBCOMPONENT-RELATED"/>
    <property type="match status" value="1"/>
</dbReference>
<evidence type="ECO:0008006" key="8">
    <source>
        <dbReference type="Google" id="ProtNLM"/>
    </source>
</evidence>
<dbReference type="Pfam" id="PF00089">
    <property type="entry name" value="Trypsin"/>
    <property type="match status" value="1"/>
</dbReference>
<protein>
    <recommendedName>
        <fullName evidence="8">CUBN</fullName>
    </recommendedName>
</protein>
<dbReference type="EMBL" id="VXIV02000447">
    <property type="protein sequence ID" value="KAF6038221.1"/>
    <property type="molecule type" value="Genomic_DNA"/>
</dbReference>
<evidence type="ECO:0000313" key="6">
    <source>
        <dbReference type="EMBL" id="KAF6038221.1"/>
    </source>
</evidence>
<keyword evidence="7" id="KW-1185">Reference proteome</keyword>
<evidence type="ECO:0000259" key="4">
    <source>
        <dbReference type="PROSITE" id="PS01180"/>
    </source>
</evidence>
<evidence type="ECO:0000259" key="5">
    <source>
        <dbReference type="PROSITE" id="PS50240"/>
    </source>
</evidence>
<dbReference type="GO" id="GO:0004252">
    <property type="term" value="F:serine-type endopeptidase activity"/>
    <property type="evidence" value="ECO:0007669"/>
    <property type="project" value="InterPro"/>
</dbReference>
<evidence type="ECO:0000256" key="2">
    <source>
        <dbReference type="ARBA" id="ARBA00023157"/>
    </source>
</evidence>
<keyword evidence="1" id="KW-0768">Sushi</keyword>
<dbReference type="Proteomes" id="UP000593567">
    <property type="component" value="Unassembled WGS sequence"/>
</dbReference>
<dbReference type="CDD" id="cd00041">
    <property type="entry name" value="CUB"/>
    <property type="match status" value="1"/>
</dbReference>
<comment type="caution">
    <text evidence="6">The sequence shown here is derived from an EMBL/GenBank/DDBJ whole genome shotgun (WGS) entry which is preliminary data.</text>
</comment>
<dbReference type="GO" id="GO:0006508">
    <property type="term" value="P:proteolysis"/>
    <property type="evidence" value="ECO:0007669"/>
    <property type="project" value="InterPro"/>
</dbReference>
<feature type="domain" description="Peptidase S1" evidence="5">
    <location>
        <begin position="154"/>
        <end position="200"/>
    </location>
</feature>
<dbReference type="Gene3D" id="2.40.10.10">
    <property type="entry name" value="Trypsin-like serine proteases"/>
    <property type="match status" value="1"/>
</dbReference>
<dbReference type="PROSITE" id="PS01180">
    <property type="entry name" value="CUB"/>
    <property type="match status" value="1"/>
</dbReference>
<dbReference type="GO" id="GO:0005615">
    <property type="term" value="C:extracellular space"/>
    <property type="evidence" value="ECO:0007669"/>
    <property type="project" value="TreeGrafter"/>
</dbReference>
<dbReference type="PROSITE" id="PS00134">
    <property type="entry name" value="TRYPSIN_HIS"/>
    <property type="match status" value="1"/>
</dbReference>
<organism evidence="6 7">
    <name type="scientific">Bugula neritina</name>
    <name type="common">Brown bryozoan</name>
    <name type="synonym">Sertularia neritina</name>
    <dbReference type="NCBI Taxonomy" id="10212"/>
    <lineage>
        <taxon>Eukaryota</taxon>
        <taxon>Metazoa</taxon>
        <taxon>Spiralia</taxon>
        <taxon>Lophotrochozoa</taxon>
        <taxon>Bryozoa</taxon>
        <taxon>Gymnolaemata</taxon>
        <taxon>Cheilostomatida</taxon>
        <taxon>Flustrina</taxon>
        <taxon>Buguloidea</taxon>
        <taxon>Bugulidae</taxon>
        <taxon>Bugula</taxon>
    </lineage>
</organism>
<accession>A0A7J7KJU8</accession>
<gene>
    <name evidence="6" type="ORF">EB796_003462</name>
</gene>
<dbReference type="PROSITE" id="PS50240">
    <property type="entry name" value="TRYPSIN_DOM"/>
    <property type="match status" value="1"/>
</dbReference>
<evidence type="ECO:0000313" key="7">
    <source>
        <dbReference type="Proteomes" id="UP000593567"/>
    </source>
</evidence>
<reference evidence="6" key="1">
    <citation type="submission" date="2020-06" db="EMBL/GenBank/DDBJ databases">
        <title>Draft genome of Bugula neritina, a colonial animal packing powerful symbionts and potential medicines.</title>
        <authorList>
            <person name="Rayko M."/>
        </authorList>
    </citation>
    <scope>NUCLEOTIDE SEQUENCE [LARGE SCALE GENOMIC DNA]</scope>
    <source>
        <strain evidence="6">Kwan_BN1</strain>
    </source>
</reference>
<name>A0A7J7KJU8_BUGNE</name>
<dbReference type="SUPFAM" id="SSF49854">
    <property type="entry name" value="Spermadhesin, CUB domain"/>
    <property type="match status" value="1"/>
</dbReference>
<dbReference type="InterPro" id="IPR000859">
    <property type="entry name" value="CUB_dom"/>
</dbReference>
<sequence length="200" mass="21517">MSSYLEIWYFDLKMQCDTPPSVTTPAGGCGGSLSGATGAFTSPEYPNNYPANSDCTWTLTIPEGVIVLQFTDFSLEDSASECSYDYVKVYDGVSNVLLATMCGTAASTVQGSSNSLRVVFKSDSSVQQKGFSAAWSDCGTLPSEFSHFRRHPMIVGGAEAARHSWPWQVSLRTVETSYHFCGGSIVGDRWILTAAHCADG</sequence>
<dbReference type="InterPro" id="IPR009003">
    <property type="entry name" value="Peptidase_S1_PA"/>
</dbReference>
<evidence type="ECO:0000256" key="1">
    <source>
        <dbReference type="ARBA" id="ARBA00022659"/>
    </source>
</evidence>
<dbReference type="InterPro" id="IPR035914">
    <property type="entry name" value="Sperma_CUB_dom_sf"/>
</dbReference>
<dbReference type="InterPro" id="IPR001254">
    <property type="entry name" value="Trypsin_dom"/>
</dbReference>
<dbReference type="Pfam" id="PF00431">
    <property type="entry name" value="CUB"/>
    <property type="match status" value="1"/>
</dbReference>
<dbReference type="OrthoDB" id="5975444at2759"/>
<dbReference type="PANTHER" id="PTHR24255:SF31">
    <property type="entry name" value="CUBILIN-LIKE PROTEIN"/>
    <property type="match status" value="1"/>
</dbReference>
<proteinExistence type="predicted"/>
<dbReference type="SUPFAM" id="SSF50494">
    <property type="entry name" value="Trypsin-like serine proteases"/>
    <property type="match status" value="1"/>
</dbReference>
<comment type="caution">
    <text evidence="3">Lacks conserved residue(s) required for the propagation of feature annotation.</text>
</comment>
<dbReference type="AlphaFoldDB" id="A0A7J7KJU8"/>
<feature type="domain" description="CUB" evidence="4">
    <location>
        <begin position="29"/>
        <end position="138"/>
    </location>
</feature>
<dbReference type="Gene3D" id="2.60.120.290">
    <property type="entry name" value="Spermadhesin, CUB domain"/>
    <property type="match status" value="1"/>
</dbReference>
<dbReference type="InterPro" id="IPR018114">
    <property type="entry name" value="TRYPSIN_HIS"/>
</dbReference>
<dbReference type="SMART" id="SM00042">
    <property type="entry name" value="CUB"/>
    <property type="match status" value="1"/>
</dbReference>